<dbReference type="CDD" id="cd00143">
    <property type="entry name" value="PP2Cc"/>
    <property type="match status" value="1"/>
</dbReference>
<evidence type="ECO:0000313" key="3">
    <source>
        <dbReference type="Proteomes" id="UP000295443"/>
    </source>
</evidence>
<evidence type="ECO:0000259" key="1">
    <source>
        <dbReference type="PROSITE" id="PS51746"/>
    </source>
</evidence>
<dbReference type="PANTHER" id="PTHR47992">
    <property type="entry name" value="PROTEIN PHOSPHATASE"/>
    <property type="match status" value="1"/>
</dbReference>
<dbReference type="NCBIfam" id="NF033484">
    <property type="entry name" value="Stp1_PP2C_phos"/>
    <property type="match status" value="1"/>
</dbReference>
<dbReference type="AlphaFoldDB" id="A0A4R1BS04"/>
<dbReference type="SMART" id="SM00332">
    <property type="entry name" value="PP2Cc"/>
    <property type="match status" value="1"/>
</dbReference>
<dbReference type="Proteomes" id="UP000295443">
    <property type="component" value="Unassembled WGS sequence"/>
</dbReference>
<feature type="domain" description="PPM-type phosphatase" evidence="1">
    <location>
        <begin position="1"/>
        <end position="245"/>
    </location>
</feature>
<protein>
    <submittedName>
        <fullName evidence="2">Stp1/IreP family PP2C-type Ser/Thr phosphatase</fullName>
    </submittedName>
</protein>
<organism evidence="2 3">
    <name type="scientific">Parasulfuritortus cantonensis</name>
    <dbReference type="NCBI Taxonomy" id="2528202"/>
    <lineage>
        <taxon>Bacteria</taxon>
        <taxon>Pseudomonadati</taxon>
        <taxon>Pseudomonadota</taxon>
        <taxon>Betaproteobacteria</taxon>
        <taxon>Nitrosomonadales</taxon>
        <taxon>Thiobacillaceae</taxon>
        <taxon>Parasulfuritortus</taxon>
    </lineage>
</organism>
<name>A0A4R1BS04_9PROT</name>
<dbReference type="Pfam" id="PF13672">
    <property type="entry name" value="PP2C_2"/>
    <property type="match status" value="1"/>
</dbReference>
<gene>
    <name evidence="2" type="ORF">EZJ19_00370</name>
</gene>
<accession>A0A4R1BS04</accession>
<evidence type="ECO:0000313" key="2">
    <source>
        <dbReference type="EMBL" id="TCJ20431.1"/>
    </source>
</evidence>
<dbReference type="Gene3D" id="3.60.40.10">
    <property type="entry name" value="PPM-type phosphatase domain"/>
    <property type="match status" value="1"/>
</dbReference>
<dbReference type="InterPro" id="IPR036457">
    <property type="entry name" value="PPM-type-like_dom_sf"/>
</dbReference>
<proteinExistence type="predicted"/>
<dbReference type="PROSITE" id="PS51746">
    <property type="entry name" value="PPM_2"/>
    <property type="match status" value="1"/>
</dbReference>
<keyword evidence="3" id="KW-1185">Reference proteome</keyword>
<reference evidence="2 3" key="1">
    <citation type="submission" date="2019-03" db="EMBL/GenBank/DDBJ databases">
        <title>Genome sequence of Thiobacillaceae bacterium LSR1, a sulfur-oxidizing bacterium isolated from freshwater sediment.</title>
        <authorList>
            <person name="Li S."/>
        </authorList>
    </citation>
    <scope>NUCLEOTIDE SEQUENCE [LARGE SCALE GENOMIC DNA]</scope>
    <source>
        <strain evidence="2 3">LSR1</strain>
    </source>
</reference>
<dbReference type="InterPro" id="IPR015655">
    <property type="entry name" value="PP2C"/>
</dbReference>
<dbReference type="SUPFAM" id="SSF81606">
    <property type="entry name" value="PP2C-like"/>
    <property type="match status" value="1"/>
</dbReference>
<dbReference type="OrthoDB" id="9801841at2"/>
<dbReference type="InterPro" id="IPR001932">
    <property type="entry name" value="PPM-type_phosphatase-like_dom"/>
</dbReference>
<sequence length="263" mass="28172">MLSLSDPGMVRALNEDSVFTAADIGLAILADGMGGYSAGEVASAMAIDTVSKELLGSLPGLQGEPLDEATADLHEDIEFAVGRANEAVHYASHNDPDCEGMGTTLVVAALLDGQITVAHVGDSRLYRFRAGVLEQVTRDHSWLDEQLALGVITPEQAMASRYKNIVTRGIGIEETVDVEIHDYPAEQGDIYLLCSDGLSDMIEDPDIERLLGEHGQDLADAARHLIDQANENGGRDNVSVVLIRYGDNPKGWLGKLGGMFARK</sequence>
<dbReference type="EMBL" id="SJZB01000001">
    <property type="protein sequence ID" value="TCJ20431.1"/>
    <property type="molecule type" value="Genomic_DNA"/>
</dbReference>
<dbReference type="GO" id="GO:0004722">
    <property type="term" value="F:protein serine/threonine phosphatase activity"/>
    <property type="evidence" value="ECO:0007669"/>
    <property type="project" value="InterPro"/>
</dbReference>
<dbReference type="SMART" id="SM00331">
    <property type="entry name" value="PP2C_SIG"/>
    <property type="match status" value="1"/>
</dbReference>
<comment type="caution">
    <text evidence="2">The sequence shown here is derived from an EMBL/GenBank/DDBJ whole genome shotgun (WGS) entry which is preliminary data.</text>
</comment>